<proteinExistence type="predicted"/>
<dbReference type="PROSITE" id="PS51419">
    <property type="entry name" value="RAB"/>
    <property type="match status" value="1"/>
</dbReference>
<evidence type="ECO:0000256" key="5">
    <source>
        <dbReference type="ARBA" id="ARBA00023134"/>
    </source>
</evidence>
<evidence type="ECO:0000256" key="2">
    <source>
        <dbReference type="ARBA" id="ARBA00022475"/>
    </source>
</evidence>
<dbReference type="Gene3D" id="3.40.50.300">
    <property type="entry name" value="P-loop containing nucleotide triphosphate hydrolases"/>
    <property type="match status" value="1"/>
</dbReference>
<reference evidence="7" key="1">
    <citation type="journal article" date="2020" name="Stud. Mycol.">
        <title>101 Dothideomycetes genomes: a test case for predicting lifestyles and emergence of pathogens.</title>
        <authorList>
            <person name="Haridas S."/>
            <person name="Albert R."/>
            <person name="Binder M."/>
            <person name="Bloem J."/>
            <person name="Labutti K."/>
            <person name="Salamov A."/>
            <person name="Andreopoulos B."/>
            <person name="Baker S."/>
            <person name="Barry K."/>
            <person name="Bills G."/>
            <person name="Bluhm B."/>
            <person name="Cannon C."/>
            <person name="Castanera R."/>
            <person name="Culley D."/>
            <person name="Daum C."/>
            <person name="Ezra D."/>
            <person name="Gonzalez J."/>
            <person name="Henrissat B."/>
            <person name="Kuo A."/>
            <person name="Liang C."/>
            <person name="Lipzen A."/>
            <person name="Lutzoni F."/>
            <person name="Magnuson J."/>
            <person name="Mondo S."/>
            <person name="Nolan M."/>
            <person name="Ohm R."/>
            <person name="Pangilinan J."/>
            <person name="Park H.-J."/>
            <person name="Ramirez L."/>
            <person name="Alfaro M."/>
            <person name="Sun H."/>
            <person name="Tritt A."/>
            <person name="Yoshinaga Y."/>
            <person name="Zwiers L.-H."/>
            <person name="Turgeon B."/>
            <person name="Goodwin S."/>
            <person name="Spatafora J."/>
            <person name="Crous P."/>
            <person name="Grigoriev I."/>
        </authorList>
    </citation>
    <scope>NUCLEOTIDE SEQUENCE</scope>
    <source>
        <strain evidence="7">Tuck. ex Michener</strain>
    </source>
</reference>
<dbReference type="InterPro" id="IPR005225">
    <property type="entry name" value="Small_GTP-bd"/>
</dbReference>
<dbReference type="GO" id="GO:0007165">
    <property type="term" value="P:signal transduction"/>
    <property type="evidence" value="ECO:0007669"/>
    <property type="project" value="InterPro"/>
</dbReference>
<evidence type="ECO:0000256" key="4">
    <source>
        <dbReference type="ARBA" id="ARBA00022801"/>
    </source>
</evidence>
<dbReference type="EMBL" id="ML991849">
    <property type="protein sequence ID" value="KAF2230038.1"/>
    <property type="molecule type" value="Genomic_DNA"/>
</dbReference>
<dbReference type="InterPro" id="IPR027417">
    <property type="entry name" value="P-loop_NTPase"/>
</dbReference>
<keyword evidence="3" id="KW-0547">Nucleotide-binding</keyword>
<protein>
    <submittedName>
        <fullName evidence="7">Ras-related protein Rap-1b-like protein</fullName>
    </submittedName>
</protein>
<keyword evidence="5" id="KW-0342">GTP-binding</keyword>
<dbReference type="Proteomes" id="UP000800092">
    <property type="component" value="Unassembled WGS sequence"/>
</dbReference>
<dbReference type="SMART" id="SM00173">
    <property type="entry name" value="RAS"/>
    <property type="match status" value="1"/>
</dbReference>
<organism evidence="7 8">
    <name type="scientific">Viridothelium virens</name>
    <name type="common">Speckled blister lichen</name>
    <name type="synonym">Trypethelium virens</name>
    <dbReference type="NCBI Taxonomy" id="1048519"/>
    <lineage>
        <taxon>Eukaryota</taxon>
        <taxon>Fungi</taxon>
        <taxon>Dikarya</taxon>
        <taxon>Ascomycota</taxon>
        <taxon>Pezizomycotina</taxon>
        <taxon>Dothideomycetes</taxon>
        <taxon>Dothideomycetes incertae sedis</taxon>
        <taxon>Trypetheliales</taxon>
        <taxon>Trypetheliaceae</taxon>
        <taxon>Viridothelium</taxon>
    </lineage>
</organism>
<keyword evidence="6" id="KW-0472">Membrane</keyword>
<dbReference type="GO" id="GO:0005886">
    <property type="term" value="C:plasma membrane"/>
    <property type="evidence" value="ECO:0007669"/>
    <property type="project" value="UniProtKB-SubCell"/>
</dbReference>
<dbReference type="NCBIfam" id="TIGR00231">
    <property type="entry name" value="small_GTP"/>
    <property type="match status" value="1"/>
</dbReference>
<keyword evidence="2" id="KW-1003">Cell membrane</keyword>
<dbReference type="SMART" id="SM00174">
    <property type="entry name" value="RHO"/>
    <property type="match status" value="1"/>
</dbReference>
<evidence type="ECO:0000256" key="3">
    <source>
        <dbReference type="ARBA" id="ARBA00022741"/>
    </source>
</evidence>
<evidence type="ECO:0000256" key="1">
    <source>
        <dbReference type="ARBA" id="ARBA00004236"/>
    </source>
</evidence>
<dbReference type="Pfam" id="PF00071">
    <property type="entry name" value="Ras"/>
    <property type="match status" value="1"/>
</dbReference>
<name>A0A6A6GWQ8_VIRVR</name>
<accession>A0A6A6GWQ8</accession>
<dbReference type="GO" id="GO:0003924">
    <property type="term" value="F:GTPase activity"/>
    <property type="evidence" value="ECO:0007669"/>
    <property type="project" value="InterPro"/>
</dbReference>
<keyword evidence="4" id="KW-0378">Hydrolase</keyword>
<dbReference type="AlphaFoldDB" id="A0A6A6GWQ8"/>
<comment type="subcellular location">
    <subcellularLocation>
        <location evidence="1">Cell membrane</location>
    </subcellularLocation>
</comment>
<sequence length="195" mass="22523">MSGGGRSRRATARDYNVVVLGSGGVGKSCLTAQFVQNVWIESYDPTIEDSYRKHIRINNRHAVLEILDTAGTDQFTAFRELYIRQGHGFLLVFSITSMSSLRELYDIYEEIITQKRDNRFPMVLVGNKADLEDDRVVDKSIGFRLSREWGIPYYETSARRRTNVHEVFAEVTARMMDRDRPVVRETRPRPKCVIL</sequence>
<dbReference type="PRINTS" id="PR00449">
    <property type="entry name" value="RASTRNSFRMNG"/>
</dbReference>
<dbReference type="SUPFAM" id="SSF52540">
    <property type="entry name" value="P-loop containing nucleoside triphosphate hydrolases"/>
    <property type="match status" value="1"/>
</dbReference>
<dbReference type="GO" id="GO:0005525">
    <property type="term" value="F:GTP binding"/>
    <property type="evidence" value="ECO:0007669"/>
    <property type="project" value="UniProtKB-KW"/>
</dbReference>
<dbReference type="SMART" id="SM00175">
    <property type="entry name" value="RAB"/>
    <property type="match status" value="1"/>
</dbReference>
<evidence type="ECO:0000313" key="7">
    <source>
        <dbReference type="EMBL" id="KAF2230038.1"/>
    </source>
</evidence>
<dbReference type="InterPro" id="IPR020849">
    <property type="entry name" value="Small_GTPase_Ras-type"/>
</dbReference>
<dbReference type="PANTHER" id="PTHR24070">
    <property type="entry name" value="RAS, DI-RAS, AND RHEB FAMILY MEMBERS OF SMALL GTPASE SUPERFAMILY"/>
    <property type="match status" value="1"/>
</dbReference>
<evidence type="ECO:0000313" key="8">
    <source>
        <dbReference type="Proteomes" id="UP000800092"/>
    </source>
</evidence>
<dbReference type="FunFam" id="3.40.50.300:FF:001763">
    <property type="entry name" value="Ras family gtpase"/>
    <property type="match status" value="1"/>
</dbReference>
<gene>
    <name evidence="7" type="ORF">EV356DRAFT_536776</name>
</gene>
<dbReference type="OrthoDB" id="5976022at2759"/>
<keyword evidence="8" id="KW-1185">Reference proteome</keyword>
<evidence type="ECO:0000256" key="6">
    <source>
        <dbReference type="ARBA" id="ARBA00023136"/>
    </source>
</evidence>
<dbReference type="PROSITE" id="PS51421">
    <property type="entry name" value="RAS"/>
    <property type="match status" value="1"/>
</dbReference>
<dbReference type="PROSITE" id="PS51420">
    <property type="entry name" value="RHO"/>
    <property type="match status" value="1"/>
</dbReference>
<dbReference type="InterPro" id="IPR001806">
    <property type="entry name" value="Small_GTPase"/>
</dbReference>